<dbReference type="PANTHER" id="PTHR48090">
    <property type="entry name" value="UNDECAPRENYL-PHOSPHATE 4-DEOXY-4-FORMAMIDO-L-ARABINOSE TRANSFERASE-RELATED"/>
    <property type="match status" value="1"/>
</dbReference>
<dbReference type="SUPFAM" id="SSF53448">
    <property type="entry name" value="Nucleotide-diphospho-sugar transferases"/>
    <property type="match status" value="1"/>
</dbReference>
<sequence>MVTAIVPAYNEEDYIVETLLALHAAGCFEEIIVVDDGSQDRTAELARSYAKLLRHPDNRGKGAAIATGLASTNSPLVCWVDADLGRSAIHVRHLLTPILEDQADMTIAQFPKPQRKDGFGIVTWTAGKGIYRLTGHKIGAPLSGQRAMRKEILSSVQHYPCGFGLEVGITVQVLRQGYRLKEVPLPLAHRATGRNWRGFVHRGREFKDVVKTLWELSRQG</sequence>
<feature type="domain" description="Glycosyltransferase 2-like" evidence="1">
    <location>
        <begin position="4"/>
        <end position="153"/>
    </location>
</feature>
<evidence type="ECO:0000313" key="2">
    <source>
        <dbReference type="EMBL" id="OUM84828.1"/>
    </source>
</evidence>
<comment type="caution">
    <text evidence="2">The sequence shown here is derived from an EMBL/GenBank/DDBJ whole genome shotgun (WGS) entry which is preliminary data.</text>
</comment>
<dbReference type="Proteomes" id="UP000196475">
    <property type="component" value="Unassembled WGS sequence"/>
</dbReference>
<dbReference type="CDD" id="cd04179">
    <property type="entry name" value="DPM_DPG-synthase_like"/>
    <property type="match status" value="1"/>
</dbReference>
<dbReference type="EMBL" id="LZRT01000120">
    <property type="protein sequence ID" value="OUM84828.1"/>
    <property type="molecule type" value="Genomic_DNA"/>
</dbReference>
<organism evidence="2 3">
    <name type="scientific">Bacillus thermozeamaize</name>
    <dbReference type="NCBI Taxonomy" id="230954"/>
    <lineage>
        <taxon>Bacteria</taxon>
        <taxon>Bacillati</taxon>
        <taxon>Bacillota</taxon>
        <taxon>Bacilli</taxon>
        <taxon>Bacillales</taxon>
        <taxon>Bacillaceae</taxon>
        <taxon>Bacillus</taxon>
    </lineage>
</organism>
<protein>
    <recommendedName>
        <fullName evidence="1">Glycosyltransferase 2-like domain-containing protein</fullName>
    </recommendedName>
</protein>
<proteinExistence type="predicted"/>
<dbReference type="InterPro" id="IPR029044">
    <property type="entry name" value="Nucleotide-diphossugar_trans"/>
</dbReference>
<gene>
    <name evidence="2" type="ORF">BAA01_07830</name>
</gene>
<reference evidence="3" key="1">
    <citation type="submission" date="2016-06" db="EMBL/GenBank/DDBJ databases">
        <authorList>
            <person name="Nascimento L."/>
            <person name="Pereira R.V."/>
            <person name="Martins L.F."/>
            <person name="Quaggio R.B."/>
            <person name="Silva A.M."/>
            <person name="Setubal J.C."/>
        </authorList>
    </citation>
    <scope>NUCLEOTIDE SEQUENCE [LARGE SCALE GENOMIC DNA]</scope>
</reference>
<accession>A0A1Y3PIB1</accession>
<dbReference type="Gene3D" id="3.90.550.10">
    <property type="entry name" value="Spore Coat Polysaccharide Biosynthesis Protein SpsA, Chain A"/>
    <property type="match status" value="1"/>
</dbReference>
<dbReference type="InterPro" id="IPR050256">
    <property type="entry name" value="Glycosyltransferase_2"/>
</dbReference>
<dbReference type="PANTHER" id="PTHR48090:SF7">
    <property type="entry name" value="RFBJ PROTEIN"/>
    <property type="match status" value="1"/>
</dbReference>
<dbReference type="InterPro" id="IPR001173">
    <property type="entry name" value="Glyco_trans_2-like"/>
</dbReference>
<dbReference type="AlphaFoldDB" id="A0A1Y3PIB1"/>
<dbReference type="Pfam" id="PF00535">
    <property type="entry name" value="Glycos_transf_2"/>
    <property type="match status" value="1"/>
</dbReference>
<name>A0A1Y3PIB1_9BACI</name>
<evidence type="ECO:0000313" key="3">
    <source>
        <dbReference type="Proteomes" id="UP000196475"/>
    </source>
</evidence>
<evidence type="ECO:0000259" key="1">
    <source>
        <dbReference type="Pfam" id="PF00535"/>
    </source>
</evidence>